<dbReference type="Proteomes" id="UP000002051">
    <property type="component" value="Chromosome 2"/>
</dbReference>
<reference evidence="2" key="3">
    <citation type="submission" date="2015-04" db="UniProtKB">
        <authorList>
            <consortium name="EnsemblPlants"/>
        </authorList>
    </citation>
    <scope>IDENTIFICATION</scope>
    <source>
        <strain evidence="2">cv. Jemalong A17</strain>
    </source>
</reference>
<dbReference type="HOGENOM" id="CLU_2100482_0_0_1"/>
<evidence type="ECO:0000313" key="2">
    <source>
        <dbReference type="EnsemblPlants" id="KEH39584"/>
    </source>
</evidence>
<dbReference type="EMBL" id="CM001218">
    <property type="protein sequence ID" value="KEH39584.1"/>
    <property type="molecule type" value="Genomic_DNA"/>
</dbReference>
<reference evidence="1 3" key="1">
    <citation type="journal article" date="2011" name="Nature">
        <title>The Medicago genome provides insight into the evolution of rhizobial symbioses.</title>
        <authorList>
            <person name="Young N.D."/>
            <person name="Debelle F."/>
            <person name="Oldroyd G.E."/>
            <person name="Geurts R."/>
            <person name="Cannon S.B."/>
            <person name="Udvardi M.K."/>
            <person name="Benedito V.A."/>
            <person name="Mayer K.F."/>
            <person name="Gouzy J."/>
            <person name="Schoof H."/>
            <person name="Van de Peer Y."/>
            <person name="Proost S."/>
            <person name="Cook D.R."/>
            <person name="Meyers B.C."/>
            <person name="Spannagl M."/>
            <person name="Cheung F."/>
            <person name="De Mita S."/>
            <person name="Krishnakumar V."/>
            <person name="Gundlach H."/>
            <person name="Zhou S."/>
            <person name="Mudge J."/>
            <person name="Bharti A.K."/>
            <person name="Murray J.D."/>
            <person name="Naoumkina M.A."/>
            <person name="Rosen B."/>
            <person name="Silverstein K.A."/>
            <person name="Tang H."/>
            <person name="Rombauts S."/>
            <person name="Zhao P.X."/>
            <person name="Zhou P."/>
            <person name="Barbe V."/>
            <person name="Bardou P."/>
            <person name="Bechner M."/>
            <person name="Bellec A."/>
            <person name="Berger A."/>
            <person name="Berges H."/>
            <person name="Bidwell S."/>
            <person name="Bisseling T."/>
            <person name="Choisne N."/>
            <person name="Couloux A."/>
            <person name="Denny R."/>
            <person name="Deshpande S."/>
            <person name="Dai X."/>
            <person name="Doyle J.J."/>
            <person name="Dudez A.M."/>
            <person name="Farmer A.D."/>
            <person name="Fouteau S."/>
            <person name="Franken C."/>
            <person name="Gibelin C."/>
            <person name="Gish J."/>
            <person name="Goldstein S."/>
            <person name="Gonzalez A.J."/>
            <person name="Green P.J."/>
            <person name="Hallab A."/>
            <person name="Hartog M."/>
            <person name="Hua A."/>
            <person name="Humphray S.J."/>
            <person name="Jeong D.H."/>
            <person name="Jing Y."/>
            <person name="Jocker A."/>
            <person name="Kenton S.M."/>
            <person name="Kim D.J."/>
            <person name="Klee K."/>
            <person name="Lai H."/>
            <person name="Lang C."/>
            <person name="Lin S."/>
            <person name="Macmil S.L."/>
            <person name="Magdelenat G."/>
            <person name="Matthews L."/>
            <person name="McCorrison J."/>
            <person name="Monaghan E.L."/>
            <person name="Mun J.H."/>
            <person name="Najar F.Z."/>
            <person name="Nicholson C."/>
            <person name="Noirot C."/>
            <person name="O'Bleness M."/>
            <person name="Paule C.R."/>
            <person name="Poulain J."/>
            <person name="Prion F."/>
            <person name="Qin B."/>
            <person name="Qu C."/>
            <person name="Retzel E.F."/>
            <person name="Riddle C."/>
            <person name="Sallet E."/>
            <person name="Samain S."/>
            <person name="Samson N."/>
            <person name="Sanders I."/>
            <person name="Saurat O."/>
            <person name="Scarpelli C."/>
            <person name="Schiex T."/>
            <person name="Segurens B."/>
            <person name="Severin A.J."/>
            <person name="Sherrier D.J."/>
            <person name="Shi R."/>
            <person name="Sims S."/>
            <person name="Singer S.R."/>
            <person name="Sinharoy S."/>
            <person name="Sterck L."/>
            <person name="Viollet A."/>
            <person name="Wang B.B."/>
            <person name="Wang K."/>
            <person name="Wang M."/>
            <person name="Wang X."/>
            <person name="Warfsmann J."/>
            <person name="Weissenbach J."/>
            <person name="White D.D."/>
            <person name="White J.D."/>
            <person name="Wiley G.B."/>
            <person name="Wincker P."/>
            <person name="Xing Y."/>
            <person name="Yang L."/>
            <person name="Yao Z."/>
            <person name="Ying F."/>
            <person name="Zhai J."/>
            <person name="Zhou L."/>
            <person name="Zuber A."/>
            <person name="Denarie J."/>
            <person name="Dixon R.A."/>
            <person name="May G.D."/>
            <person name="Schwartz D.C."/>
            <person name="Rogers J."/>
            <person name="Quetier F."/>
            <person name="Town C.D."/>
            <person name="Roe B.A."/>
        </authorList>
    </citation>
    <scope>NUCLEOTIDE SEQUENCE [LARGE SCALE GENOMIC DNA]</scope>
    <source>
        <strain evidence="1">A17</strain>
        <strain evidence="2 3">cv. Jemalong A17</strain>
    </source>
</reference>
<name>A0A072VC22_MEDTR</name>
<gene>
    <name evidence="1" type="ordered locus">MTR_2g102705</name>
</gene>
<reference evidence="1 3" key="2">
    <citation type="journal article" date="2014" name="BMC Genomics">
        <title>An improved genome release (version Mt4.0) for the model legume Medicago truncatula.</title>
        <authorList>
            <person name="Tang H."/>
            <person name="Krishnakumar V."/>
            <person name="Bidwell S."/>
            <person name="Rosen B."/>
            <person name="Chan A."/>
            <person name="Zhou S."/>
            <person name="Gentzbittel L."/>
            <person name="Childs K.L."/>
            <person name="Yandell M."/>
            <person name="Gundlach H."/>
            <person name="Mayer K.F."/>
            <person name="Schwartz D.C."/>
            <person name="Town C.D."/>
        </authorList>
    </citation>
    <scope>GENOME REANNOTATION</scope>
    <source>
        <strain evidence="1">A17</strain>
        <strain evidence="2 3">cv. Jemalong A17</strain>
    </source>
</reference>
<accession>A0A072VC22</accession>
<organism evidence="1 3">
    <name type="scientific">Medicago truncatula</name>
    <name type="common">Barrel medic</name>
    <name type="synonym">Medicago tribuloides</name>
    <dbReference type="NCBI Taxonomy" id="3880"/>
    <lineage>
        <taxon>Eukaryota</taxon>
        <taxon>Viridiplantae</taxon>
        <taxon>Streptophyta</taxon>
        <taxon>Embryophyta</taxon>
        <taxon>Tracheophyta</taxon>
        <taxon>Spermatophyta</taxon>
        <taxon>Magnoliopsida</taxon>
        <taxon>eudicotyledons</taxon>
        <taxon>Gunneridae</taxon>
        <taxon>Pentapetalae</taxon>
        <taxon>rosids</taxon>
        <taxon>fabids</taxon>
        <taxon>Fabales</taxon>
        <taxon>Fabaceae</taxon>
        <taxon>Papilionoideae</taxon>
        <taxon>50 kb inversion clade</taxon>
        <taxon>NPAAA clade</taxon>
        <taxon>Hologalegina</taxon>
        <taxon>IRL clade</taxon>
        <taxon>Trifolieae</taxon>
        <taxon>Medicago</taxon>
    </lineage>
</organism>
<evidence type="ECO:0000313" key="1">
    <source>
        <dbReference type="EMBL" id="KEH39584.1"/>
    </source>
</evidence>
<dbReference type="AlphaFoldDB" id="A0A072VC22"/>
<sequence length="116" mass="13529">MVEGLEEWSMFLDRSMKESDLEEGISSGVPLVRLLESNIEKYQCCEISLAAKSFFNLSRVNWMFHGSRTSSRGVYKEVELPSSLGWMHLRFVVRFSMDFDNGDEKVLQQKLREVRL</sequence>
<protein>
    <submittedName>
        <fullName evidence="1 2">Uncharacterized protein</fullName>
    </submittedName>
</protein>
<keyword evidence="3" id="KW-1185">Reference proteome</keyword>
<proteinExistence type="predicted"/>
<dbReference type="EnsemblPlants" id="KEH39584">
    <property type="protein sequence ID" value="KEH39584"/>
    <property type="gene ID" value="MTR_2g102705"/>
</dbReference>
<evidence type="ECO:0000313" key="3">
    <source>
        <dbReference type="Proteomes" id="UP000002051"/>
    </source>
</evidence>